<feature type="transmembrane region" description="Helical" evidence="6">
    <location>
        <begin position="170"/>
        <end position="188"/>
    </location>
</feature>
<keyword evidence="3 6" id="KW-0812">Transmembrane</keyword>
<evidence type="ECO:0000256" key="2">
    <source>
        <dbReference type="ARBA" id="ARBA00022448"/>
    </source>
</evidence>
<feature type="transmembrane region" description="Helical" evidence="6">
    <location>
        <begin position="235"/>
        <end position="254"/>
    </location>
</feature>
<dbReference type="AlphaFoldDB" id="A0AA35Q643"/>
<dbReference type="GO" id="GO:0016020">
    <property type="term" value="C:membrane"/>
    <property type="evidence" value="ECO:0007669"/>
    <property type="project" value="UniProtKB-SubCell"/>
</dbReference>
<dbReference type="PANTHER" id="PTHR45649:SF14">
    <property type="entry name" value="GABA PERMEASE"/>
    <property type="match status" value="1"/>
</dbReference>
<dbReference type="EMBL" id="CABFNP030001191">
    <property type="protein sequence ID" value="CAI6091664.1"/>
    <property type="molecule type" value="Genomic_DNA"/>
</dbReference>
<dbReference type="GO" id="GO:0022857">
    <property type="term" value="F:transmembrane transporter activity"/>
    <property type="evidence" value="ECO:0007669"/>
    <property type="project" value="InterPro"/>
</dbReference>
<keyword evidence="4 6" id="KW-1133">Transmembrane helix</keyword>
<organism evidence="7 8">
    <name type="scientific">Clonostachys chloroleuca</name>
    <dbReference type="NCBI Taxonomy" id="1926264"/>
    <lineage>
        <taxon>Eukaryota</taxon>
        <taxon>Fungi</taxon>
        <taxon>Dikarya</taxon>
        <taxon>Ascomycota</taxon>
        <taxon>Pezizomycotina</taxon>
        <taxon>Sordariomycetes</taxon>
        <taxon>Hypocreomycetidae</taxon>
        <taxon>Hypocreales</taxon>
        <taxon>Bionectriaceae</taxon>
        <taxon>Clonostachys</taxon>
    </lineage>
</organism>
<evidence type="ECO:0000256" key="1">
    <source>
        <dbReference type="ARBA" id="ARBA00004141"/>
    </source>
</evidence>
<dbReference type="Gene3D" id="1.20.1740.10">
    <property type="entry name" value="Amino acid/polyamine transporter I"/>
    <property type="match status" value="1"/>
</dbReference>
<accession>A0AA35Q643</accession>
<keyword evidence="5 6" id="KW-0472">Membrane</keyword>
<feature type="transmembrane region" description="Helical" evidence="6">
    <location>
        <begin position="200"/>
        <end position="223"/>
    </location>
</feature>
<evidence type="ECO:0000313" key="7">
    <source>
        <dbReference type="EMBL" id="CAI6091664.1"/>
    </source>
</evidence>
<comment type="subcellular location">
    <subcellularLocation>
        <location evidence="1">Membrane</location>
        <topology evidence="1">Multi-pass membrane protein</topology>
    </subcellularLocation>
</comment>
<protein>
    <submittedName>
        <fullName evidence="7">Uncharacterized protein</fullName>
    </submittedName>
</protein>
<reference evidence="7" key="1">
    <citation type="submission" date="2023-01" db="EMBL/GenBank/DDBJ databases">
        <authorList>
            <person name="Piombo E."/>
        </authorList>
    </citation>
    <scope>NUCLEOTIDE SEQUENCE</scope>
</reference>
<comment type="caution">
    <text evidence="7">The sequence shown here is derived from an EMBL/GenBank/DDBJ whole genome shotgun (WGS) entry which is preliminary data.</text>
</comment>
<dbReference type="Proteomes" id="UP001160390">
    <property type="component" value="Unassembled WGS sequence"/>
</dbReference>
<keyword evidence="8" id="KW-1185">Reference proteome</keyword>
<gene>
    <name evidence="7" type="ORF">CCHLO57077_00014737</name>
</gene>
<name>A0AA35Q643_9HYPO</name>
<evidence type="ECO:0000256" key="5">
    <source>
        <dbReference type="ARBA" id="ARBA00023136"/>
    </source>
</evidence>
<proteinExistence type="predicted"/>
<feature type="transmembrane region" description="Helical" evidence="6">
    <location>
        <begin position="93"/>
        <end position="116"/>
    </location>
</feature>
<keyword evidence="2" id="KW-0813">Transport</keyword>
<sequence>MAPKNTSSFVFTEFENISGWSSDRVSWLVGMQSTVYPFLGYDAACHLAEELPHASRNVPLALIGGVVINGLIGLTPTGYPFMQIYLDATQSRVGATVMSLTLIIVATAANVAWVASTSRTLWAFARDKATPFDAYLSVVDRRLQVPVRSVILVILLQVLLDLIYLRNVTAFNAVLSMAIIVVFGRSQLRIEDFGPFRMPGAMGIAANIISVVWMIVVMIFSTFPLTLPVTAQSMNYSIVVVAGWSMFGLVYYLWAARHKFQVPLTNLSVTLDTSKSMNREKRENSISAFPPSGKLMSLLSVLESDTSETITFQE</sequence>
<evidence type="ECO:0000256" key="4">
    <source>
        <dbReference type="ARBA" id="ARBA00022989"/>
    </source>
</evidence>
<evidence type="ECO:0000313" key="8">
    <source>
        <dbReference type="Proteomes" id="UP001160390"/>
    </source>
</evidence>
<evidence type="ECO:0000256" key="3">
    <source>
        <dbReference type="ARBA" id="ARBA00022692"/>
    </source>
</evidence>
<dbReference type="InterPro" id="IPR002293">
    <property type="entry name" value="AA/rel_permease1"/>
</dbReference>
<dbReference type="PANTHER" id="PTHR45649">
    <property type="entry name" value="AMINO-ACID PERMEASE BAT1"/>
    <property type="match status" value="1"/>
</dbReference>
<dbReference type="Pfam" id="PF13520">
    <property type="entry name" value="AA_permease_2"/>
    <property type="match status" value="1"/>
</dbReference>
<evidence type="ECO:0000256" key="6">
    <source>
        <dbReference type="SAM" id="Phobius"/>
    </source>
</evidence>
<feature type="transmembrane region" description="Helical" evidence="6">
    <location>
        <begin position="60"/>
        <end position="81"/>
    </location>
</feature>